<sequence>MLYIGSFLLLRSFIRHGCDSILSDCVSHLVALVPLGSLGVAELALLSSAGAESDDQNMLSPSIASNLAQEAYRLIVRSCEKTSTKDDCDGSNNLLNLVAQSTAFQYLATYVGMEGLRAFAPWLAPTIPEAQQAIKTLLGTKLMTSVELEQMFLTPQQQQRKVVSTEGGSTLSVVKMSLQLGRSYTFARFLTSIPRVFPATRTVVHGYCDTIVTRFMDLMFSKRPISSSSSASGGNDFASQCKSVGGIVLSSPLSMEELSTALEVVTALSTTAAELDDDNGSEAPRAVVGGLKRNAKAVAIILLDIIAKTMQCLDSAPLLAALLFPNDLHSADAVVTAVCARAADSAGTAIDPATTSGGWISKLFWHHVPAAAEVLTTALTCHPQARHVFHWELLFSDFVLWSCSHKASNKDEEQLRCDAMLVLAQIAFTQGQVINDQSVNQSIASTIGPYFTSTFAVVPRLPPSVVCALCCGAVLLQPEGSIACLRILHESHDDFSETSEFFLEQQSDKAKSSSVGKSSVLSFLDMLFHQSLSMGGSLEEHQSRGGAMNAQPSSSNYDSDQQGGEEISGWSSLQRIVECLQLLVPLFRFTEHSSWPHMVCGYMIRRLALSHQGAAGKAAVVAMQSDFMAMCIQDTLQTLHWEGFEAEDRKAAARSEGTHEFHAKDQENRSSTGGGDSWDDDEFAF</sequence>
<proteinExistence type="predicted"/>
<feature type="compositionally biased region" description="Polar residues" evidence="1">
    <location>
        <begin position="550"/>
        <end position="562"/>
    </location>
</feature>
<feature type="region of interest" description="Disordered" evidence="1">
    <location>
        <begin position="537"/>
        <end position="566"/>
    </location>
</feature>
<organism evidence="2 3">
    <name type="scientific">Bodo saltans</name>
    <name type="common">Flagellated protozoan</name>
    <dbReference type="NCBI Taxonomy" id="75058"/>
    <lineage>
        <taxon>Eukaryota</taxon>
        <taxon>Discoba</taxon>
        <taxon>Euglenozoa</taxon>
        <taxon>Kinetoplastea</taxon>
        <taxon>Metakinetoplastina</taxon>
        <taxon>Eubodonida</taxon>
        <taxon>Bodonidae</taxon>
        <taxon>Bodo</taxon>
    </lineage>
</organism>
<dbReference type="VEuPathDB" id="TriTrypDB:BSAL_83485"/>
<dbReference type="EMBL" id="CYKH01000936">
    <property type="protein sequence ID" value="CUG69906.1"/>
    <property type="molecule type" value="Genomic_DNA"/>
</dbReference>
<feature type="region of interest" description="Disordered" evidence="1">
    <location>
        <begin position="647"/>
        <end position="685"/>
    </location>
</feature>
<accession>A0A0S4J4I9</accession>
<name>A0A0S4J4I9_BODSA</name>
<gene>
    <name evidence="2" type="ORF">BSAL_83485</name>
</gene>
<keyword evidence="3" id="KW-1185">Reference proteome</keyword>
<evidence type="ECO:0000313" key="3">
    <source>
        <dbReference type="Proteomes" id="UP000051952"/>
    </source>
</evidence>
<evidence type="ECO:0000313" key="2">
    <source>
        <dbReference type="EMBL" id="CUG69906.1"/>
    </source>
</evidence>
<evidence type="ECO:0000256" key="1">
    <source>
        <dbReference type="SAM" id="MobiDB-lite"/>
    </source>
</evidence>
<reference evidence="3" key="1">
    <citation type="submission" date="2015-09" db="EMBL/GenBank/DDBJ databases">
        <authorList>
            <consortium name="Pathogen Informatics"/>
        </authorList>
    </citation>
    <scope>NUCLEOTIDE SEQUENCE [LARGE SCALE GENOMIC DNA]</scope>
    <source>
        <strain evidence="3">Lake Konstanz</strain>
    </source>
</reference>
<protein>
    <submittedName>
        <fullName evidence="2">Uncharacterized protein</fullName>
    </submittedName>
</protein>
<dbReference type="Proteomes" id="UP000051952">
    <property type="component" value="Unassembled WGS sequence"/>
</dbReference>
<dbReference type="AlphaFoldDB" id="A0A0S4J4I9"/>
<feature type="compositionally biased region" description="Basic and acidic residues" evidence="1">
    <location>
        <begin position="647"/>
        <end position="668"/>
    </location>
</feature>